<organism evidence="1 2">
    <name type="scientific">Nonomuraea rosea</name>
    <dbReference type="NCBI Taxonomy" id="638574"/>
    <lineage>
        <taxon>Bacteria</taxon>
        <taxon>Bacillati</taxon>
        <taxon>Actinomycetota</taxon>
        <taxon>Actinomycetes</taxon>
        <taxon>Streptosporangiales</taxon>
        <taxon>Streptosporangiaceae</taxon>
        <taxon>Nonomuraea</taxon>
    </lineage>
</organism>
<protein>
    <submittedName>
        <fullName evidence="1">Uncharacterized protein</fullName>
    </submittedName>
</protein>
<name>A0ABP7A2B2_9ACTN</name>
<reference evidence="2" key="1">
    <citation type="journal article" date="2019" name="Int. J. Syst. Evol. Microbiol.">
        <title>The Global Catalogue of Microorganisms (GCM) 10K type strain sequencing project: providing services to taxonomists for standard genome sequencing and annotation.</title>
        <authorList>
            <consortium name="The Broad Institute Genomics Platform"/>
            <consortium name="The Broad Institute Genome Sequencing Center for Infectious Disease"/>
            <person name="Wu L."/>
            <person name="Ma J."/>
        </authorList>
    </citation>
    <scope>NUCLEOTIDE SEQUENCE [LARGE SCALE GENOMIC DNA]</scope>
    <source>
        <strain evidence="2">JCM 17326</strain>
    </source>
</reference>
<accession>A0ABP7A2B2</accession>
<sequence length="60" mass="6374">MNETLAAASQRAAEVLGAATPAGTRFGVAAEFLLLVNASLGQIMEQWQQNQNERNAGNRS</sequence>
<proteinExistence type="predicted"/>
<evidence type="ECO:0000313" key="1">
    <source>
        <dbReference type="EMBL" id="GAA3623549.1"/>
    </source>
</evidence>
<dbReference type="Proteomes" id="UP001500630">
    <property type="component" value="Unassembled WGS sequence"/>
</dbReference>
<gene>
    <name evidence="1" type="ORF">GCM10022419_131480</name>
</gene>
<dbReference type="EMBL" id="BAABDQ010000071">
    <property type="protein sequence ID" value="GAA3623549.1"/>
    <property type="molecule type" value="Genomic_DNA"/>
</dbReference>
<keyword evidence="2" id="KW-1185">Reference proteome</keyword>
<evidence type="ECO:0000313" key="2">
    <source>
        <dbReference type="Proteomes" id="UP001500630"/>
    </source>
</evidence>
<comment type="caution">
    <text evidence="1">The sequence shown here is derived from an EMBL/GenBank/DDBJ whole genome shotgun (WGS) entry which is preliminary data.</text>
</comment>
<dbReference type="RefSeq" id="WP_345580026.1">
    <property type="nucleotide sequence ID" value="NZ_BAABDQ010000071.1"/>
</dbReference>